<name>A0A0E9RF03_ANGAN</name>
<reference evidence="1" key="2">
    <citation type="journal article" date="2015" name="Fish Shellfish Immunol.">
        <title>Early steps in the European eel (Anguilla anguilla)-Vibrio vulnificus interaction in the gills: Role of the RtxA13 toxin.</title>
        <authorList>
            <person name="Callol A."/>
            <person name="Pajuelo D."/>
            <person name="Ebbesson L."/>
            <person name="Teles M."/>
            <person name="MacKenzie S."/>
            <person name="Amaro C."/>
        </authorList>
    </citation>
    <scope>NUCLEOTIDE SEQUENCE</scope>
</reference>
<sequence length="53" mass="5979">MGERGWKWSETDKLRLSSFHPCSKLVDSLMSMSSALVSIFVQSVACPFGEKRK</sequence>
<evidence type="ECO:0000313" key="1">
    <source>
        <dbReference type="EMBL" id="JAH27060.1"/>
    </source>
</evidence>
<reference evidence="1" key="1">
    <citation type="submission" date="2014-11" db="EMBL/GenBank/DDBJ databases">
        <authorList>
            <person name="Amaro Gonzalez C."/>
        </authorList>
    </citation>
    <scope>NUCLEOTIDE SEQUENCE</scope>
</reference>
<dbReference type="EMBL" id="GBXM01081517">
    <property type="protein sequence ID" value="JAH27060.1"/>
    <property type="molecule type" value="Transcribed_RNA"/>
</dbReference>
<organism evidence="1">
    <name type="scientific">Anguilla anguilla</name>
    <name type="common">European freshwater eel</name>
    <name type="synonym">Muraena anguilla</name>
    <dbReference type="NCBI Taxonomy" id="7936"/>
    <lineage>
        <taxon>Eukaryota</taxon>
        <taxon>Metazoa</taxon>
        <taxon>Chordata</taxon>
        <taxon>Craniata</taxon>
        <taxon>Vertebrata</taxon>
        <taxon>Euteleostomi</taxon>
        <taxon>Actinopterygii</taxon>
        <taxon>Neopterygii</taxon>
        <taxon>Teleostei</taxon>
        <taxon>Anguilliformes</taxon>
        <taxon>Anguillidae</taxon>
        <taxon>Anguilla</taxon>
    </lineage>
</organism>
<accession>A0A0E9RF03</accession>
<dbReference type="AlphaFoldDB" id="A0A0E9RF03"/>
<proteinExistence type="predicted"/>
<protein>
    <submittedName>
        <fullName evidence="1">Uncharacterized protein</fullName>
    </submittedName>
</protein>